<keyword evidence="3" id="KW-1185">Reference proteome</keyword>
<proteinExistence type="predicted"/>
<evidence type="ECO:0000313" key="2">
    <source>
        <dbReference type="EMBL" id="GBP84431.1"/>
    </source>
</evidence>
<reference evidence="2 3" key="1">
    <citation type="journal article" date="2019" name="Commun. Biol.">
        <title>The bagworm genome reveals a unique fibroin gene that provides high tensile strength.</title>
        <authorList>
            <person name="Kono N."/>
            <person name="Nakamura H."/>
            <person name="Ohtoshi R."/>
            <person name="Tomita M."/>
            <person name="Numata K."/>
            <person name="Arakawa K."/>
        </authorList>
    </citation>
    <scope>NUCLEOTIDE SEQUENCE [LARGE SCALE GENOMIC DNA]</scope>
</reference>
<evidence type="ECO:0000256" key="1">
    <source>
        <dbReference type="SAM" id="MobiDB-lite"/>
    </source>
</evidence>
<dbReference type="Proteomes" id="UP000299102">
    <property type="component" value="Unassembled WGS sequence"/>
</dbReference>
<feature type="region of interest" description="Disordered" evidence="1">
    <location>
        <begin position="137"/>
        <end position="164"/>
    </location>
</feature>
<comment type="caution">
    <text evidence="2">The sequence shown here is derived from an EMBL/GenBank/DDBJ whole genome shotgun (WGS) entry which is preliminary data.</text>
</comment>
<name>A0A4C1Z6I1_EUMVA</name>
<sequence length="164" mass="18015">MYGGLTATARDEINLWSSRNYPNFASAPSLLAPKSNGPYGVIYLRQRAPPLVLSQHPIDDSVSIVTSNQLARVVVGVRSRLENPTKAVYKRRLHLPAAAARAGRREPIKWDRAVEGMPRSTARNSIKRLNNSTEFKGDATLREDEANSAGSAGERKARCGRNAF</sequence>
<gene>
    <name evidence="2" type="ORF">EVAR_86427_1</name>
</gene>
<dbReference type="EMBL" id="BGZK01001678">
    <property type="protein sequence ID" value="GBP84431.1"/>
    <property type="molecule type" value="Genomic_DNA"/>
</dbReference>
<organism evidence="2 3">
    <name type="scientific">Eumeta variegata</name>
    <name type="common">Bagworm moth</name>
    <name type="synonym">Eumeta japonica</name>
    <dbReference type="NCBI Taxonomy" id="151549"/>
    <lineage>
        <taxon>Eukaryota</taxon>
        <taxon>Metazoa</taxon>
        <taxon>Ecdysozoa</taxon>
        <taxon>Arthropoda</taxon>
        <taxon>Hexapoda</taxon>
        <taxon>Insecta</taxon>
        <taxon>Pterygota</taxon>
        <taxon>Neoptera</taxon>
        <taxon>Endopterygota</taxon>
        <taxon>Lepidoptera</taxon>
        <taxon>Glossata</taxon>
        <taxon>Ditrysia</taxon>
        <taxon>Tineoidea</taxon>
        <taxon>Psychidae</taxon>
        <taxon>Oiketicinae</taxon>
        <taxon>Eumeta</taxon>
    </lineage>
</organism>
<accession>A0A4C1Z6I1</accession>
<protein>
    <submittedName>
        <fullName evidence="2">Uncharacterized protein</fullName>
    </submittedName>
</protein>
<evidence type="ECO:0000313" key="3">
    <source>
        <dbReference type="Proteomes" id="UP000299102"/>
    </source>
</evidence>
<dbReference type="AlphaFoldDB" id="A0A4C1Z6I1"/>